<feature type="compositionally biased region" description="Low complexity" evidence="10">
    <location>
        <begin position="1497"/>
        <end position="1516"/>
    </location>
</feature>
<evidence type="ECO:0000313" key="15">
    <source>
        <dbReference type="RefSeq" id="XP_029300868.1"/>
    </source>
</evidence>
<evidence type="ECO:0000256" key="4">
    <source>
        <dbReference type="ARBA" id="ARBA00022679"/>
    </source>
</evidence>
<keyword evidence="4" id="KW-0808">Transferase</keyword>
<feature type="region of interest" description="Disordered" evidence="10">
    <location>
        <begin position="1497"/>
        <end position="1530"/>
    </location>
</feature>
<protein>
    <recommendedName>
        <fullName evidence="2">non-specific serine/threonine protein kinase</fullName>
        <ecNumber evidence="2">2.7.11.1</ecNumber>
    </recommendedName>
</protein>
<feature type="region of interest" description="Disordered" evidence="10">
    <location>
        <begin position="1025"/>
        <end position="1077"/>
    </location>
</feature>
<sequence length="1530" mass="168002">MDLSLLYTDDQTRSLPALKNSQTDKLDPFSLLQSPIENMLSAYETGAEAVLDVSDPEGKSPEPLSNVSKSLSKEKSPNSECLKPSSSSFNMSECLPLCSEPAPKDDDFRVCSYFGSSEPVLPFLPVFSHDLISPLSESFSEFHAKQEPALSFSILQYNSTPQPFRDMSSTCEGSTEPSVTEPLSSSEHSLATCLLRSLSHQDSLETDTAIAPVSDLYIFESDTQDFILSPNVDPQEAQCTEYKTLSQTEGEKAEPDCDTHVLICDSHNAVTQCHGGTSEERDMVAYESDVSQHAKRRPPAVDACEAGLMSVNDGRRGKAEVTDLTHQARRSDSPIDQWLDACQYLAGEDMDDMDVWEKTGHSVTQGGITSDLSFPPGETQVSGYIPDGSEGIGWSSDDTRGWGPPVERWSSVDSWASALSDWTAILESPPKDFTAAFTEIGAGIDALTQALAEVNTYIETEASKEEKGVESAVRARSQPPMGIQDQPIEAQNIPESSVLSGQRCLSLYEAAGPELRDREGSQSVESLCDSTDTTEEEKKLEEIQSCQAERSPYPSHQHSSMGSPGATLASPGGYSVDVIPGSTSSADLDLSHFSGFDESDIFISNEEDPVILNIIEDADLEAQTKPRELIIEEPFRDEVCEVTDEHIVSQPGSAVEQRVNSVPDEVNREETEPSTDLHFLTKHTLTNTHLPGVHKQPGLHVNVHKQVSSDTLPDLDGACQVEPQFGSPTFIMPLAPLDIRSSLVYRTSCNLDGDQTCTKRSLNDNTDFSCDHVQPCILWPTLDGITDKTSLCGDELIHRKCTIKSAEKSLPQGQPERKTIIEEIHDLSRELSHLADVPADHFVVSQRNHIAFITLDLNDPFVSRAAKPIATAIQSELNQKTAEKMPHKTHKSTSESKARSKKDKTTGHHHGVQVSKKQENSSHHVSPQQVCKQQDIHPLTEENHTSENIQVGLEDKEAKLVIETIIPTEKAPNKPHVKKKKKHAQNATGVKSVGEPLVEVENGTKSKTAKGRIDMFEAKLGAKAGIAQNDSDQSDEKKSQQPEAKVKASQGEQPPRHADHKDHHPKNVATPLNDDIIKRRRLSDNKFGKIVSALESKVPKPSISIKAKAEEPKVEAGATRKKAFSEVVKQKIPPKEDPKVVQPIQAVSVSGDPQTLCLWCQFAAVFSNCTVTWRREDTVLSESKRSAGDESRVSLNICSASQKDLGMYQCQLTSAHGSVTLDYLLTYEVLSEIVIPPSPKTISSASVDVGSEEEDVNCSRLIFKEDFLSQQYFGENQPLSIITEKVHFGEGMHRQAFRTKMQAGQITFLLPGHSCVLKVHSSISYGTKNNDELVHRNFTLAVEECHVQNTAREYIKAYTAAAQSVEAFGEIPEIIPIYLVHRPSNDIPYATLEQELIGDFVKYSVKDGKEINLMRRESEAGQKCCAFQHWVYHKTEGNLLVTDMQGVGMRLTDVGIATCKKGYKGFKGNCATSFIDQFKALHQCNTYCEILGLKSLQPKPKKPASAPKAKPQPSAAPKKKACGPTVKGKS</sequence>
<dbReference type="EC" id="2.7.11.1" evidence="2"/>
<evidence type="ECO:0000256" key="7">
    <source>
        <dbReference type="ARBA" id="ARBA00023319"/>
    </source>
</evidence>
<keyword evidence="5 14" id="KW-0418">Kinase</keyword>
<organism evidence="13 15">
    <name type="scientific">Cottoperca gobio</name>
    <name type="common">Frogmouth</name>
    <name type="synonym">Aphritis gobio</name>
    <dbReference type="NCBI Taxonomy" id="56716"/>
    <lineage>
        <taxon>Eukaryota</taxon>
        <taxon>Metazoa</taxon>
        <taxon>Chordata</taxon>
        <taxon>Craniata</taxon>
        <taxon>Vertebrata</taxon>
        <taxon>Euteleostomi</taxon>
        <taxon>Actinopterygii</taxon>
        <taxon>Neopterygii</taxon>
        <taxon>Teleostei</taxon>
        <taxon>Neoteleostei</taxon>
        <taxon>Acanthomorphata</taxon>
        <taxon>Eupercaria</taxon>
        <taxon>Perciformes</taxon>
        <taxon>Notothenioidei</taxon>
        <taxon>Bovichtidae</taxon>
        <taxon>Cottoperca</taxon>
    </lineage>
</organism>
<evidence type="ECO:0000256" key="3">
    <source>
        <dbReference type="ARBA" id="ARBA00022527"/>
    </source>
</evidence>
<feature type="compositionally biased region" description="Basic residues" evidence="10">
    <location>
        <begin position="973"/>
        <end position="984"/>
    </location>
</feature>
<feature type="region of interest" description="Disordered" evidence="10">
    <location>
        <begin position="971"/>
        <end position="992"/>
    </location>
</feature>
<comment type="catalytic activity">
    <reaction evidence="8">
        <text>L-threonyl-[protein] + ATP = O-phospho-L-threonyl-[protein] + ADP + H(+)</text>
        <dbReference type="Rhea" id="RHEA:46608"/>
        <dbReference type="Rhea" id="RHEA-COMP:11060"/>
        <dbReference type="Rhea" id="RHEA-COMP:11605"/>
        <dbReference type="ChEBI" id="CHEBI:15378"/>
        <dbReference type="ChEBI" id="CHEBI:30013"/>
        <dbReference type="ChEBI" id="CHEBI:30616"/>
        <dbReference type="ChEBI" id="CHEBI:61977"/>
        <dbReference type="ChEBI" id="CHEBI:456216"/>
        <dbReference type="EC" id="2.7.11.1"/>
    </reaction>
</comment>
<comment type="catalytic activity">
    <reaction evidence="9">
        <text>L-seryl-[protein] + ATP = O-phospho-L-seryl-[protein] + ADP + H(+)</text>
        <dbReference type="Rhea" id="RHEA:17989"/>
        <dbReference type="Rhea" id="RHEA-COMP:9863"/>
        <dbReference type="Rhea" id="RHEA-COMP:11604"/>
        <dbReference type="ChEBI" id="CHEBI:15378"/>
        <dbReference type="ChEBI" id="CHEBI:29999"/>
        <dbReference type="ChEBI" id="CHEBI:30616"/>
        <dbReference type="ChEBI" id="CHEBI:83421"/>
        <dbReference type="ChEBI" id="CHEBI:456216"/>
        <dbReference type="EC" id="2.7.11.1"/>
    </reaction>
</comment>
<dbReference type="GO" id="GO:0005524">
    <property type="term" value="F:ATP binding"/>
    <property type="evidence" value="ECO:0007669"/>
    <property type="project" value="InterPro"/>
</dbReference>
<dbReference type="InterPro" id="IPR036179">
    <property type="entry name" value="Ig-like_dom_sf"/>
</dbReference>
<dbReference type="RefSeq" id="XP_029300867.1">
    <property type="nucleotide sequence ID" value="XM_029445007.1"/>
</dbReference>
<dbReference type="PANTHER" id="PTHR47091">
    <property type="entry name" value="ALPHA-PROTEIN KINASE 2-RELATED"/>
    <property type="match status" value="1"/>
</dbReference>
<dbReference type="RefSeq" id="XP_029300868.1">
    <property type="nucleotide sequence ID" value="XM_029445008.1"/>
</dbReference>
<dbReference type="Pfam" id="PF07679">
    <property type="entry name" value="I-set"/>
    <property type="match status" value="1"/>
</dbReference>
<evidence type="ECO:0000259" key="11">
    <source>
        <dbReference type="PROSITE" id="PS50835"/>
    </source>
</evidence>
<keyword evidence="3" id="KW-0723">Serine/threonine-protein kinase</keyword>
<proteinExistence type="inferred from homology"/>
<dbReference type="Gene3D" id="2.60.40.10">
    <property type="entry name" value="Immunoglobulins"/>
    <property type="match status" value="1"/>
</dbReference>
<dbReference type="PANTHER" id="PTHR47091:SF2">
    <property type="entry name" value="ALPHA-PROTEIN KINASE 2"/>
    <property type="match status" value="1"/>
</dbReference>
<feature type="region of interest" description="Disordered" evidence="10">
    <location>
        <begin position="462"/>
        <end position="487"/>
    </location>
</feature>
<feature type="region of interest" description="Disordered" evidence="10">
    <location>
        <begin position="1"/>
        <end position="21"/>
    </location>
</feature>
<keyword evidence="7" id="KW-0393">Immunoglobulin domain</keyword>
<evidence type="ECO:0000256" key="10">
    <source>
        <dbReference type="SAM" id="MobiDB-lite"/>
    </source>
</evidence>
<evidence type="ECO:0000256" key="2">
    <source>
        <dbReference type="ARBA" id="ARBA00012513"/>
    </source>
</evidence>
<keyword evidence="6" id="KW-1015">Disulfide bond</keyword>
<gene>
    <name evidence="14 15" type="primary">alpk2</name>
</gene>
<evidence type="ECO:0000256" key="6">
    <source>
        <dbReference type="ARBA" id="ARBA00023157"/>
    </source>
</evidence>
<dbReference type="CTD" id="115701"/>
<dbReference type="SUPFAM" id="SSF48726">
    <property type="entry name" value="Immunoglobulin"/>
    <property type="match status" value="1"/>
</dbReference>
<keyword evidence="13" id="KW-1185">Reference proteome</keyword>
<feature type="compositionally biased region" description="Polar residues" evidence="10">
    <location>
        <begin position="521"/>
        <end position="531"/>
    </location>
</feature>
<evidence type="ECO:0000259" key="12">
    <source>
        <dbReference type="PROSITE" id="PS51158"/>
    </source>
</evidence>
<dbReference type="KEGG" id="cgob:115016911"/>
<dbReference type="OrthoDB" id="301415at2759"/>
<evidence type="ECO:0000313" key="14">
    <source>
        <dbReference type="RefSeq" id="XP_029300867.1"/>
    </source>
</evidence>
<dbReference type="InterPro" id="IPR011009">
    <property type="entry name" value="Kinase-like_dom_sf"/>
</dbReference>
<feature type="region of interest" description="Disordered" evidence="10">
    <location>
        <begin position="51"/>
        <end position="89"/>
    </location>
</feature>
<feature type="compositionally biased region" description="Basic and acidic residues" evidence="10">
    <location>
        <begin position="1034"/>
        <end position="1046"/>
    </location>
</feature>
<evidence type="ECO:0000313" key="13">
    <source>
        <dbReference type="Proteomes" id="UP000504630"/>
    </source>
</evidence>
<feature type="domain" description="Ig-like" evidence="11">
    <location>
        <begin position="1138"/>
        <end position="1220"/>
    </location>
</feature>
<dbReference type="InterPro" id="IPR004166">
    <property type="entry name" value="a-kinase_dom"/>
</dbReference>
<feature type="region of interest" description="Disordered" evidence="10">
    <location>
        <begin position="877"/>
        <end position="928"/>
    </location>
</feature>
<evidence type="ECO:0000256" key="5">
    <source>
        <dbReference type="ARBA" id="ARBA00022777"/>
    </source>
</evidence>
<dbReference type="Proteomes" id="UP000504630">
    <property type="component" value="Chromosome 12"/>
</dbReference>
<feature type="compositionally biased region" description="Polar residues" evidence="10">
    <location>
        <begin position="544"/>
        <end position="562"/>
    </location>
</feature>
<dbReference type="InterPro" id="IPR007110">
    <property type="entry name" value="Ig-like_dom"/>
</dbReference>
<dbReference type="PROSITE" id="PS51158">
    <property type="entry name" value="ALPHA_KINASE"/>
    <property type="match status" value="1"/>
</dbReference>
<accession>A0A6J2QQY6</accession>
<feature type="region of interest" description="Disordered" evidence="10">
    <location>
        <begin position="515"/>
        <end position="569"/>
    </location>
</feature>
<dbReference type="SUPFAM" id="SSF56112">
    <property type="entry name" value="Protein kinase-like (PK-like)"/>
    <property type="match status" value="1"/>
</dbReference>
<reference evidence="14 15" key="1">
    <citation type="submission" date="2025-04" db="UniProtKB">
        <authorList>
            <consortium name="RefSeq"/>
        </authorList>
    </citation>
    <scope>IDENTIFICATION</scope>
</reference>
<evidence type="ECO:0000256" key="1">
    <source>
        <dbReference type="ARBA" id="ARBA00008651"/>
    </source>
</evidence>
<dbReference type="PROSITE" id="PS50835">
    <property type="entry name" value="IG_LIKE"/>
    <property type="match status" value="1"/>
</dbReference>
<dbReference type="SMART" id="SM00811">
    <property type="entry name" value="Alpha_kinase"/>
    <property type="match status" value="1"/>
</dbReference>
<dbReference type="InterPro" id="IPR013098">
    <property type="entry name" value="Ig_I-set"/>
</dbReference>
<name>A0A6J2QQY6_COTGO</name>
<dbReference type="Pfam" id="PF02816">
    <property type="entry name" value="Alpha_kinase"/>
    <property type="match status" value="1"/>
</dbReference>
<comment type="similarity">
    <text evidence="1">Belongs to the protein kinase superfamily. Alpha-type protein kinase family. ALPK subfamily.</text>
</comment>
<evidence type="ECO:0000256" key="9">
    <source>
        <dbReference type="ARBA" id="ARBA00048679"/>
    </source>
</evidence>
<feature type="domain" description="Alpha-type protein kinase" evidence="12">
    <location>
        <begin position="1264"/>
        <end position="1496"/>
    </location>
</feature>
<dbReference type="GeneID" id="115016911"/>
<dbReference type="Gene3D" id="3.20.200.10">
    <property type="entry name" value="MHCK/EF2 kinase"/>
    <property type="match status" value="1"/>
</dbReference>
<feature type="compositionally biased region" description="Basic and acidic residues" evidence="10">
    <location>
        <begin position="881"/>
        <end position="906"/>
    </location>
</feature>
<evidence type="ECO:0000256" key="8">
    <source>
        <dbReference type="ARBA" id="ARBA00047899"/>
    </source>
</evidence>
<dbReference type="InterPro" id="IPR013783">
    <property type="entry name" value="Ig-like_fold"/>
</dbReference>
<dbReference type="GO" id="GO:0004674">
    <property type="term" value="F:protein serine/threonine kinase activity"/>
    <property type="evidence" value="ECO:0007669"/>
    <property type="project" value="UniProtKB-KW"/>
</dbReference>